<evidence type="ECO:0000256" key="6">
    <source>
        <dbReference type="ARBA" id="ARBA00022485"/>
    </source>
</evidence>
<feature type="transmembrane region" description="Helical" evidence="15">
    <location>
        <begin position="406"/>
        <end position="428"/>
    </location>
</feature>
<evidence type="ECO:0000256" key="11">
    <source>
        <dbReference type="ARBA" id="ARBA00023004"/>
    </source>
</evidence>
<dbReference type="SFLD" id="SFLDS00029">
    <property type="entry name" value="Radical_SAM"/>
    <property type="match status" value="1"/>
</dbReference>
<dbReference type="OrthoDB" id="1730074at2759"/>
<dbReference type="Pfam" id="PF04055">
    <property type="entry name" value="Radical_SAM"/>
    <property type="match status" value="1"/>
</dbReference>
<evidence type="ECO:0000256" key="13">
    <source>
        <dbReference type="ARBA" id="ARBA00031213"/>
    </source>
</evidence>
<keyword evidence="15" id="KW-1133">Transmembrane helix</keyword>
<reference evidence="17 18" key="1">
    <citation type="journal article" date="2013" name="Curr. Biol.">
        <title>The Genome of the Foraminiferan Reticulomyxa filosa.</title>
        <authorList>
            <person name="Glockner G."/>
            <person name="Hulsmann N."/>
            <person name="Schleicher M."/>
            <person name="Noegel A.A."/>
            <person name="Eichinger L."/>
            <person name="Gallinger C."/>
            <person name="Pawlowski J."/>
            <person name="Sierra R."/>
            <person name="Euteneuer U."/>
            <person name="Pillet L."/>
            <person name="Moustafa A."/>
            <person name="Platzer M."/>
            <person name="Groth M."/>
            <person name="Szafranski K."/>
            <person name="Schliwa M."/>
        </authorList>
    </citation>
    <scope>NUCLEOTIDE SEQUENCE [LARGE SCALE GENOMIC DNA]</scope>
</reference>
<keyword evidence="10" id="KW-0479">Metal-binding</keyword>
<dbReference type="PANTHER" id="PTHR11918">
    <property type="entry name" value="RADICAL SAM PROTEINS"/>
    <property type="match status" value="1"/>
</dbReference>
<evidence type="ECO:0000256" key="1">
    <source>
        <dbReference type="ARBA" id="ARBA00001966"/>
    </source>
</evidence>
<evidence type="ECO:0000256" key="2">
    <source>
        <dbReference type="ARBA" id="ARBA00002399"/>
    </source>
</evidence>
<evidence type="ECO:0000256" key="9">
    <source>
        <dbReference type="ARBA" id="ARBA00022694"/>
    </source>
</evidence>
<comment type="cofactor">
    <cofactor evidence="1">
        <name>[4Fe-4S] cluster</name>
        <dbReference type="ChEBI" id="CHEBI:49883"/>
    </cofactor>
</comment>
<feature type="domain" description="Radical SAM core" evidence="16">
    <location>
        <begin position="59"/>
        <end position="298"/>
    </location>
</feature>
<keyword evidence="6" id="KW-0004">4Fe-4S</keyword>
<dbReference type="NCBIfam" id="TIGR01578">
    <property type="entry name" value="MiaB-like-B"/>
    <property type="match status" value="1"/>
</dbReference>
<dbReference type="Proteomes" id="UP000023152">
    <property type="component" value="Unassembled WGS sequence"/>
</dbReference>
<dbReference type="AlphaFoldDB" id="X6MPA8"/>
<evidence type="ECO:0000256" key="14">
    <source>
        <dbReference type="ARBA" id="ARBA00051661"/>
    </source>
</evidence>
<sequence length="436" mass="49721">LTELDKLSVIGVQQIDRVVEVVDETLKGNSVRLLGEKKIKDETGKRTKRKAGGADLSLPKIRKNEFIEIIPINTGCLNQCTYCKTKHARGDLGSYTVADIVSRIRQVREDKQVKEIWLTSEDTGAYGLDIDTNISDLLEEICHVLDEDGTDVMVRIGMTNPPYILNHLETIAKALNHPKVYAFLHIPVQSASDKVLNDMKRKYTVKDFETVVEYMLDHVPRIHIATDIICGFPTETDECFDKTLELIEKFKFPAVNISQFYSRPGTIAARMKKLDTKIVKDRSRRLTKLFKSYILFGDRIGEIHNVLITEKAKDNWHFVGHNKTYDHFLVAPLETENNMIDLMGLCVEVEIVSVGKYFIKGDLTSSCQKQLIQGIWDKTFHCPTGCLDGNTTQRSNNNILENFGAYFPYLRLLFVFSTTIFTLFVVVFGRFDVNLH</sequence>
<dbReference type="InterPro" id="IPR006638">
    <property type="entry name" value="Elp3/MiaA/NifB-like_rSAM"/>
</dbReference>
<dbReference type="FunFam" id="3.80.30.20:FF:000002">
    <property type="entry name" value="threonylcarbamoyladenosine tRNA methylthiotransferase isoform X2"/>
    <property type="match status" value="1"/>
</dbReference>
<keyword evidence="15" id="KW-0812">Transmembrane</keyword>
<evidence type="ECO:0000256" key="10">
    <source>
        <dbReference type="ARBA" id="ARBA00022723"/>
    </source>
</evidence>
<proteinExistence type="inferred from homology"/>
<evidence type="ECO:0000256" key="12">
    <source>
        <dbReference type="ARBA" id="ARBA00023014"/>
    </source>
</evidence>
<name>X6MPA8_RETFI</name>
<comment type="catalytic activity">
    <reaction evidence="14">
        <text>N(6)-L-threonylcarbamoyladenosine(37) in tRNA + (sulfur carrier)-SH + AH2 + 2 S-adenosyl-L-methionine = 2-methylsulfanyl-N(6)-L-threonylcarbamoyladenosine(37) in tRNA + (sulfur carrier)-H + 5'-deoxyadenosine + L-methionine + A + S-adenosyl-L-homocysteine + 2 H(+)</text>
        <dbReference type="Rhea" id="RHEA:37075"/>
        <dbReference type="Rhea" id="RHEA-COMP:10163"/>
        <dbReference type="Rhea" id="RHEA-COMP:11092"/>
        <dbReference type="Rhea" id="RHEA-COMP:14737"/>
        <dbReference type="Rhea" id="RHEA-COMP:14739"/>
        <dbReference type="ChEBI" id="CHEBI:13193"/>
        <dbReference type="ChEBI" id="CHEBI:15378"/>
        <dbReference type="ChEBI" id="CHEBI:17319"/>
        <dbReference type="ChEBI" id="CHEBI:17499"/>
        <dbReference type="ChEBI" id="CHEBI:29917"/>
        <dbReference type="ChEBI" id="CHEBI:57844"/>
        <dbReference type="ChEBI" id="CHEBI:57856"/>
        <dbReference type="ChEBI" id="CHEBI:59789"/>
        <dbReference type="ChEBI" id="CHEBI:64428"/>
        <dbReference type="ChEBI" id="CHEBI:74418"/>
        <dbReference type="ChEBI" id="CHEBI:74420"/>
        <dbReference type="EC" id="2.8.4.5"/>
    </reaction>
</comment>
<dbReference type="SUPFAM" id="SSF102114">
    <property type="entry name" value="Radical SAM enzymes"/>
    <property type="match status" value="1"/>
</dbReference>
<dbReference type="InterPro" id="IPR023404">
    <property type="entry name" value="rSAM_horseshoe"/>
</dbReference>
<keyword evidence="15" id="KW-0472">Membrane</keyword>
<comment type="similarity">
    <text evidence="3">Belongs to the methylthiotransferase family. CDKAL1 subfamily.</text>
</comment>
<protein>
    <recommendedName>
        <fullName evidence="5">Threonylcarbamoyladenosine tRNA methylthiotransferase</fullName>
        <ecNumber evidence="4">2.8.4.5</ecNumber>
    </recommendedName>
    <alternativeName>
        <fullName evidence="13">tRNA-t(6)A37 methylthiotransferase</fullName>
    </alternativeName>
</protein>
<evidence type="ECO:0000256" key="3">
    <source>
        <dbReference type="ARBA" id="ARBA00008616"/>
    </source>
</evidence>
<dbReference type="InterPro" id="IPR020612">
    <property type="entry name" value="Methylthiotransferase_CS"/>
</dbReference>
<keyword evidence="12" id="KW-0411">Iron-sulfur</keyword>
<dbReference type="InterPro" id="IPR058240">
    <property type="entry name" value="rSAM_sf"/>
</dbReference>
<dbReference type="PROSITE" id="PS01278">
    <property type="entry name" value="MTTASE_RADICAL"/>
    <property type="match status" value="1"/>
</dbReference>
<evidence type="ECO:0000256" key="5">
    <source>
        <dbReference type="ARBA" id="ARBA00018810"/>
    </source>
</evidence>
<dbReference type="GO" id="GO:0005783">
    <property type="term" value="C:endoplasmic reticulum"/>
    <property type="evidence" value="ECO:0007669"/>
    <property type="project" value="TreeGrafter"/>
</dbReference>
<accession>X6MPA8</accession>
<comment type="function">
    <text evidence="2">Catalyzes the methylthiolation of N6-threonylcarbamoyladenosine (t(6)A), leading to the formation of 2-methylthio-N6-threonylcarbamoyladenosine (ms(2)t(6)A) at position 37 in tRNAs that read codons beginning with adenine.</text>
</comment>
<keyword evidence="9" id="KW-0819">tRNA processing</keyword>
<keyword evidence="11" id="KW-0408">Iron</keyword>
<evidence type="ECO:0000313" key="17">
    <source>
        <dbReference type="EMBL" id="ETO15501.1"/>
    </source>
</evidence>
<dbReference type="GO" id="GO:0035598">
    <property type="term" value="F:tRNA (N(6)-L-threonylcarbamoyladenosine(37)-C(2))-methylthiotransferase activity"/>
    <property type="evidence" value="ECO:0007669"/>
    <property type="project" value="UniProtKB-EC"/>
</dbReference>
<dbReference type="PANTHER" id="PTHR11918:SF45">
    <property type="entry name" value="THREONYLCARBAMOYLADENOSINE TRNA METHYLTHIOTRANSFERASE"/>
    <property type="match status" value="1"/>
</dbReference>
<dbReference type="PROSITE" id="PS51918">
    <property type="entry name" value="RADICAL_SAM"/>
    <property type="match status" value="1"/>
</dbReference>
<keyword evidence="7" id="KW-0808">Transferase</keyword>
<evidence type="ECO:0000256" key="8">
    <source>
        <dbReference type="ARBA" id="ARBA00022691"/>
    </source>
</evidence>
<evidence type="ECO:0000256" key="15">
    <source>
        <dbReference type="SAM" id="Phobius"/>
    </source>
</evidence>
<keyword evidence="8" id="KW-0949">S-adenosyl-L-methionine</keyword>
<dbReference type="SFLD" id="SFLDG01082">
    <property type="entry name" value="B12-binding_domain_containing"/>
    <property type="match status" value="1"/>
</dbReference>
<dbReference type="GO" id="GO:0051539">
    <property type="term" value="F:4 iron, 4 sulfur cluster binding"/>
    <property type="evidence" value="ECO:0007669"/>
    <property type="project" value="UniProtKB-KW"/>
</dbReference>
<dbReference type="EC" id="2.8.4.5" evidence="4"/>
<evidence type="ECO:0000259" key="16">
    <source>
        <dbReference type="PROSITE" id="PS51918"/>
    </source>
</evidence>
<dbReference type="InterPro" id="IPR006466">
    <property type="entry name" value="MiaB-like_arc_euk"/>
</dbReference>
<keyword evidence="18" id="KW-1185">Reference proteome</keyword>
<evidence type="ECO:0000256" key="7">
    <source>
        <dbReference type="ARBA" id="ARBA00022679"/>
    </source>
</evidence>
<dbReference type="GO" id="GO:0046872">
    <property type="term" value="F:metal ion binding"/>
    <property type="evidence" value="ECO:0007669"/>
    <property type="project" value="UniProtKB-KW"/>
</dbReference>
<gene>
    <name evidence="17" type="ORF">RFI_21861</name>
</gene>
<comment type="caution">
    <text evidence="17">The sequence shown here is derived from an EMBL/GenBank/DDBJ whole genome shotgun (WGS) entry which is preliminary data.</text>
</comment>
<evidence type="ECO:0000313" key="18">
    <source>
        <dbReference type="Proteomes" id="UP000023152"/>
    </source>
</evidence>
<dbReference type="InterPro" id="IPR007197">
    <property type="entry name" value="rSAM"/>
</dbReference>
<dbReference type="SMART" id="SM00729">
    <property type="entry name" value="Elp3"/>
    <property type="match status" value="1"/>
</dbReference>
<evidence type="ECO:0000256" key="4">
    <source>
        <dbReference type="ARBA" id="ARBA00013273"/>
    </source>
</evidence>
<organism evidence="17 18">
    <name type="scientific">Reticulomyxa filosa</name>
    <dbReference type="NCBI Taxonomy" id="46433"/>
    <lineage>
        <taxon>Eukaryota</taxon>
        <taxon>Sar</taxon>
        <taxon>Rhizaria</taxon>
        <taxon>Retaria</taxon>
        <taxon>Foraminifera</taxon>
        <taxon>Monothalamids</taxon>
        <taxon>Reticulomyxidae</taxon>
        <taxon>Reticulomyxa</taxon>
    </lineage>
</organism>
<dbReference type="EMBL" id="ASPP01019065">
    <property type="protein sequence ID" value="ETO15501.1"/>
    <property type="molecule type" value="Genomic_DNA"/>
</dbReference>
<feature type="non-terminal residue" evidence="17">
    <location>
        <position position="1"/>
    </location>
</feature>
<dbReference type="Gene3D" id="3.80.30.20">
    <property type="entry name" value="tm_1862 like domain"/>
    <property type="match status" value="1"/>
</dbReference>